<organism evidence="1 2">
    <name type="scientific">Alcaligenes phenolicus</name>
    <dbReference type="NCBI Taxonomy" id="232846"/>
    <lineage>
        <taxon>Bacteria</taxon>
        <taxon>Pseudomonadati</taxon>
        <taxon>Pseudomonadota</taxon>
        <taxon>Betaproteobacteria</taxon>
        <taxon>Burkholderiales</taxon>
        <taxon>Alcaligenaceae</taxon>
        <taxon>Alcaligenes</taxon>
    </lineage>
</organism>
<dbReference type="EMBL" id="JAPKNB010000004">
    <property type="protein sequence ID" value="MCX5565007.1"/>
    <property type="molecule type" value="Genomic_DNA"/>
</dbReference>
<gene>
    <name evidence="1" type="ORF">OSH02_06515</name>
</gene>
<reference evidence="1" key="1">
    <citation type="submission" date="2022-11" db="EMBL/GenBank/DDBJ databases">
        <title>Biodiversity and phylogenetic relationships of bacteria.</title>
        <authorList>
            <person name="Machado R.A.R."/>
            <person name="Bhat A."/>
            <person name="Loulou A."/>
            <person name="Kallel S."/>
        </authorList>
    </citation>
    <scope>NUCLEOTIDE SEQUENCE</scope>
    <source>
        <strain evidence="1">DSM 16503</strain>
    </source>
</reference>
<evidence type="ECO:0000313" key="2">
    <source>
        <dbReference type="Proteomes" id="UP001208074"/>
    </source>
</evidence>
<dbReference type="Proteomes" id="UP001208074">
    <property type="component" value="Unassembled WGS sequence"/>
</dbReference>
<dbReference type="GeneID" id="94039136"/>
<sequence>MRSVEVYATNLDILDKKTTDDLYMDCPDFFLKNKIIIENVGLAVNDAYGALLVSSKFTVDKYF</sequence>
<dbReference type="RefSeq" id="WP_026483725.1">
    <property type="nucleotide sequence ID" value="NZ_DAMBOE010000003.1"/>
</dbReference>
<protein>
    <submittedName>
        <fullName evidence="1">Uncharacterized protein</fullName>
    </submittedName>
</protein>
<accession>A0AAW5VQT4</accession>
<dbReference type="AlphaFoldDB" id="A0AAW5VQT4"/>
<evidence type="ECO:0000313" key="1">
    <source>
        <dbReference type="EMBL" id="MCX5565007.1"/>
    </source>
</evidence>
<name>A0AAW5VQT4_9BURK</name>
<proteinExistence type="predicted"/>
<comment type="caution">
    <text evidence="1">The sequence shown here is derived from an EMBL/GenBank/DDBJ whole genome shotgun (WGS) entry which is preliminary data.</text>
</comment>